<dbReference type="EMBL" id="JAGIYY010000005">
    <property type="protein sequence ID" value="MBP0439951.1"/>
    <property type="molecule type" value="Genomic_DNA"/>
</dbReference>
<organism evidence="1 2">
    <name type="scientific">Tianweitania sediminis</name>
    <dbReference type="NCBI Taxonomy" id="1502156"/>
    <lineage>
        <taxon>Bacteria</taxon>
        <taxon>Pseudomonadati</taxon>
        <taxon>Pseudomonadota</taxon>
        <taxon>Alphaproteobacteria</taxon>
        <taxon>Hyphomicrobiales</taxon>
        <taxon>Phyllobacteriaceae</taxon>
        <taxon>Tianweitania</taxon>
    </lineage>
</organism>
<dbReference type="RefSeq" id="WP_209335995.1">
    <property type="nucleotide sequence ID" value="NZ_JAGIYY010000005.1"/>
</dbReference>
<sequence>MSMSKSRERTDWMAFLATLSPEERELVGQADALMAPVEKNNSEGLFVEGDALLLVKQHAQKRTFSMWCRHKGFDRSASYKRMKVVENLGPFRHRLIAARVQPGALLVLGRFPDRVDEILRSYETGERPTLDEVEEYLGVRKKDTASNADVEVGGDKGVMRLYDSKRRHIPEFIAVLEKIIAAIDDALGADRLVKTHLAKKVVSDARWANRVLLHLGTFIEPLDLTYGKIRPVPFPVESRWHQVEKVLFTMGGAEDVWPPANALGTWLVSEVRPLLNWAARGEGDPKVQTEEAIALPADAARSAWPTGPEAQADSSYLLPEQFAFDDEDYEVAVEHAPGWHEASLNDGVWRSSAGAIRPILIKLHQRDIELGLRLLSEQCPPDVPVDGQEEWRNIHARSVSALLIYGESFDFGKAPAVEPVIRIATALIRELDARR</sequence>
<proteinExistence type="predicted"/>
<dbReference type="AlphaFoldDB" id="A0A8J7R3M6"/>
<gene>
    <name evidence="1" type="ORF">J5Y06_14930</name>
</gene>
<protein>
    <submittedName>
        <fullName evidence="1">Uncharacterized protein</fullName>
    </submittedName>
</protein>
<accession>A0A8J7R3M6</accession>
<keyword evidence="2" id="KW-1185">Reference proteome</keyword>
<reference evidence="1" key="1">
    <citation type="submission" date="2021-03" db="EMBL/GenBank/DDBJ databases">
        <title>Genome sequencing and assembly of Tianweitania sediminis.</title>
        <authorList>
            <person name="Chhetri G."/>
        </authorList>
    </citation>
    <scope>NUCLEOTIDE SEQUENCE</scope>
    <source>
        <strain evidence="1">Z8</strain>
    </source>
</reference>
<comment type="caution">
    <text evidence="1">The sequence shown here is derived from an EMBL/GenBank/DDBJ whole genome shotgun (WGS) entry which is preliminary data.</text>
</comment>
<evidence type="ECO:0000313" key="1">
    <source>
        <dbReference type="EMBL" id="MBP0439951.1"/>
    </source>
</evidence>
<dbReference type="Proteomes" id="UP000666240">
    <property type="component" value="Unassembled WGS sequence"/>
</dbReference>
<name>A0A8J7R3M6_9HYPH</name>
<evidence type="ECO:0000313" key="2">
    <source>
        <dbReference type="Proteomes" id="UP000666240"/>
    </source>
</evidence>